<dbReference type="Gene3D" id="3.90.180.10">
    <property type="entry name" value="Medium-chain alcohol dehydrogenases, catalytic domain"/>
    <property type="match status" value="1"/>
</dbReference>
<dbReference type="RefSeq" id="XP_030989526.1">
    <property type="nucleotide sequence ID" value="XM_031133127.1"/>
</dbReference>
<keyword evidence="4" id="KW-0862">Zinc</keyword>
<dbReference type="Pfam" id="PF08240">
    <property type="entry name" value="ADH_N"/>
    <property type="match status" value="1"/>
</dbReference>
<evidence type="ECO:0000256" key="1">
    <source>
        <dbReference type="ARBA" id="ARBA00001947"/>
    </source>
</evidence>
<dbReference type="Proteomes" id="UP000319257">
    <property type="component" value="Unassembled WGS sequence"/>
</dbReference>
<dbReference type="PANTHER" id="PTHR42940">
    <property type="entry name" value="ALCOHOL DEHYDROGENASE 1-RELATED"/>
    <property type="match status" value="1"/>
</dbReference>
<dbReference type="AlphaFoldDB" id="A0A507AEP8"/>
<evidence type="ECO:0000313" key="9">
    <source>
        <dbReference type="Proteomes" id="UP000319257"/>
    </source>
</evidence>
<dbReference type="SUPFAM" id="SSF50129">
    <property type="entry name" value="GroES-like"/>
    <property type="match status" value="1"/>
</dbReference>
<evidence type="ECO:0000256" key="6">
    <source>
        <dbReference type="ARBA" id="ARBA00023027"/>
    </source>
</evidence>
<dbReference type="InterPro" id="IPR013149">
    <property type="entry name" value="ADH-like_C"/>
</dbReference>
<dbReference type="PANTHER" id="PTHR42940:SF8">
    <property type="entry name" value="VACUOLAR PROTEIN SORTING-ASSOCIATED PROTEIN 11"/>
    <property type="match status" value="1"/>
</dbReference>
<keyword evidence="6" id="KW-0520">NAD</keyword>
<dbReference type="STRING" id="1093900.A0A507AEP8"/>
<dbReference type="SMART" id="SM00829">
    <property type="entry name" value="PKS_ER"/>
    <property type="match status" value="1"/>
</dbReference>
<dbReference type="FunFam" id="3.40.50.720:FF:000039">
    <property type="entry name" value="Alcohol dehydrogenase AdhP"/>
    <property type="match status" value="1"/>
</dbReference>
<dbReference type="InterPro" id="IPR011032">
    <property type="entry name" value="GroES-like_sf"/>
</dbReference>
<keyword evidence="5" id="KW-0560">Oxidoreductase</keyword>
<dbReference type="OrthoDB" id="1879366at2759"/>
<comment type="cofactor">
    <cofactor evidence="1">
        <name>Zn(2+)</name>
        <dbReference type="ChEBI" id="CHEBI:29105"/>
    </cofactor>
</comment>
<keyword evidence="3" id="KW-0479">Metal-binding</keyword>
<comment type="similarity">
    <text evidence="2">Belongs to the zinc-containing alcohol dehydrogenase family.</text>
</comment>
<evidence type="ECO:0000313" key="8">
    <source>
        <dbReference type="EMBL" id="TPX07815.1"/>
    </source>
</evidence>
<proteinExistence type="inferred from homology"/>
<dbReference type="EMBL" id="SKBQ01000085">
    <property type="protein sequence ID" value="TPX07815.1"/>
    <property type="molecule type" value="Genomic_DNA"/>
</dbReference>
<dbReference type="GeneID" id="41977949"/>
<dbReference type="GO" id="GO:0005737">
    <property type="term" value="C:cytoplasm"/>
    <property type="evidence" value="ECO:0007669"/>
    <property type="project" value="TreeGrafter"/>
</dbReference>
<evidence type="ECO:0000256" key="3">
    <source>
        <dbReference type="ARBA" id="ARBA00022723"/>
    </source>
</evidence>
<reference evidence="8 9" key="1">
    <citation type="submission" date="2019-06" db="EMBL/GenBank/DDBJ databases">
        <title>Draft genome sequence of the filamentous fungus Phialemoniopsis curvata isolated from diesel fuel.</title>
        <authorList>
            <person name="Varaljay V.A."/>
            <person name="Lyon W.J."/>
            <person name="Crouch A.L."/>
            <person name="Drake C.E."/>
            <person name="Hollomon J.M."/>
            <person name="Nadeau L.J."/>
            <person name="Nunn H.S."/>
            <person name="Stevenson B.S."/>
            <person name="Bojanowski C.L."/>
            <person name="Crookes-Goodson W.J."/>
        </authorList>
    </citation>
    <scope>NUCLEOTIDE SEQUENCE [LARGE SCALE GENOMIC DNA]</scope>
    <source>
        <strain evidence="8 9">D216</strain>
    </source>
</reference>
<dbReference type="Gene3D" id="3.40.50.720">
    <property type="entry name" value="NAD(P)-binding Rossmann-like Domain"/>
    <property type="match status" value="1"/>
</dbReference>
<dbReference type="GO" id="GO:0046872">
    <property type="term" value="F:metal ion binding"/>
    <property type="evidence" value="ECO:0007669"/>
    <property type="project" value="UniProtKB-KW"/>
</dbReference>
<dbReference type="InParanoid" id="A0A507AEP8"/>
<evidence type="ECO:0000256" key="4">
    <source>
        <dbReference type="ARBA" id="ARBA00022833"/>
    </source>
</evidence>
<evidence type="ECO:0000256" key="2">
    <source>
        <dbReference type="ARBA" id="ARBA00008072"/>
    </source>
</evidence>
<gene>
    <name evidence="8" type="ORF">E0L32_010502</name>
</gene>
<evidence type="ECO:0000256" key="5">
    <source>
        <dbReference type="ARBA" id="ARBA00023002"/>
    </source>
</evidence>
<dbReference type="GO" id="GO:0004022">
    <property type="term" value="F:alcohol dehydrogenase (NAD+) activity"/>
    <property type="evidence" value="ECO:0007669"/>
    <property type="project" value="TreeGrafter"/>
</dbReference>
<dbReference type="InterPro" id="IPR013154">
    <property type="entry name" value="ADH-like_N"/>
</dbReference>
<evidence type="ECO:0000259" key="7">
    <source>
        <dbReference type="SMART" id="SM00829"/>
    </source>
</evidence>
<accession>A0A507AEP8</accession>
<dbReference type="InterPro" id="IPR036291">
    <property type="entry name" value="NAD(P)-bd_dom_sf"/>
</dbReference>
<protein>
    <recommendedName>
        <fullName evidence="7">Enoyl reductase (ER) domain-containing protein</fullName>
    </recommendedName>
</protein>
<dbReference type="SUPFAM" id="SSF51735">
    <property type="entry name" value="NAD(P)-binding Rossmann-fold domains"/>
    <property type="match status" value="1"/>
</dbReference>
<dbReference type="Pfam" id="PF00107">
    <property type="entry name" value="ADH_zinc_N"/>
    <property type="match status" value="1"/>
</dbReference>
<comment type="caution">
    <text evidence="8">The sequence shown here is derived from an EMBL/GenBank/DDBJ whole genome shotgun (WGS) entry which is preliminary data.</text>
</comment>
<feature type="domain" description="Enoyl reductase (ER)" evidence="7">
    <location>
        <begin position="38"/>
        <end position="366"/>
    </location>
</feature>
<organism evidence="8 9">
    <name type="scientific">Thyridium curvatum</name>
    <dbReference type="NCBI Taxonomy" id="1093900"/>
    <lineage>
        <taxon>Eukaryota</taxon>
        <taxon>Fungi</taxon>
        <taxon>Dikarya</taxon>
        <taxon>Ascomycota</taxon>
        <taxon>Pezizomycotina</taxon>
        <taxon>Sordariomycetes</taxon>
        <taxon>Sordariomycetidae</taxon>
        <taxon>Thyridiales</taxon>
        <taxon>Thyridiaceae</taxon>
        <taxon>Thyridium</taxon>
    </lineage>
</organism>
<dbReference type="InterPro" id="IPR020843">
    <property type="entry name" value="ER"/>
</dbReference>
<sequence>MNQIESEKVLHLRPHALHTKLSGPIPMISRICMSLSQSQKKVVVNEILIPTPAEGQFLIKMASASLCHSDLMSIAIRDRKDPVTLGHEGAGYIHAMHPSTQDKGFKIGDAVGFLYVQDGCFECAGCLVHNCHCLVSQSHTNGFEIPGFFAEYALVDWENCIVLPESMDVREASPMFCAGLAAFHCVDSCELEPNDWVVIVGCGGLGQFAIQFSKAMGARVIGVDINDETLANAKAQGADLIFNSRTDSHTRDEILRVTNGGGKAVIVFSAAEAAYESAIPLIRVGGILMVAGLPANGIRLDALAIATKRFIVKGDSTSTPQRMKKGIEFAAKHGVKPVIQTFDSLDAVPKMVDLMQQGKSTARMVVQFA</sequence>
<name>A0A507AEP8_9PEZI</name>
<keyword evidence="9" id="KW-1185">Reference proteome</keyword>